<dbReference type="KEGG" id="vg:55626750"/>
<dbReference type="EMBL" id="MN882610">
    <property type="protein sequence ID" value="QHS01654.1"/>
    <property type="molecule type" value="Genomic_DNA"/>
</dbReference>
<reference evidence="3" key="1">
    <citation type="submission" date="2019-12" db="EMBL/GenBank/DDBJ databases">
        <authorList>
            <person name="Wang K."/>
            <person name="Tamayo M.G."/>
            <person name="Penner T.V."/>
            <person name="Cook B.W.M."/>
            <person name="Court D.A."/>
            <person name="Theriault S.S."/>
        </authorList>
    </citation>
    <scope>NUCLEOTIDE SEQUENCE [LARGE SCALE GENOMIC DNA]</scope>
</reference>
<organism evidence="2 3">
    <name type="scientific">Enterobacter phage vB_EclM_CIP9</name>
    <dbReference type="NCBI Taxonomy" id="2696340"/>
    <lineage>
        <taxon>Viruses</taxon>
        <taxon>Duplodnaviria</taxon>
        <taxon>Heunggongvirae</taxon>
        <taxon>Uroviricota</taxon>
        <taxon>Caudoviricetes</taxon>
        <taxon>Pantevenvirales</taxon>
        <taxon>Straboviridae</taxon>
        <taxon>Tevenvirinae</taxon>
        <taxon>Kanagawavirus</taxon>
        <taxon>Kanagawavirus cipnine</taxon>
    </lineage>
</organism>
<dbReference type="GO" id="GO:0003676">
    <property type="term" value="F:nucleic acid binding"/>
    <property type="evidence" value="ECO:0007669"/>
    <property type="project" value="InterPro"/>
</dbReference>
<keyword evidence="2" id="KW-0378">Hydrolase</keyword>
<dbReference type="GO" id="GO:0004527">
    <property type="term" value="F:exonuclease activity"/>
    <property type="evidence" value="ECO:0007669"/>
    <property type="project" value="UniProtKB-KW"/>
</dbReference>
<evidence type="ECO:0000313" key="2">
    <source>
        <dbReference type="EMBL" id="QHS01654.1"/>
    </source>
</evidence>
<proteinExistence type="predicted"/>
<dbReference type="InterPro" id="IPR012337">
    <property type="entry name" value="RNaseH-like_sf"/>
</dbReference>
<keyword evidence="2" id="KW-0540">Nuclease</keyword>
<keyword evidence="2" id="KW-0269">Exonuclease</keyword>
<name>A0A6B9Y1I1_9CAUD</name>
<dbReference type="Proteomes" id="UP000465071">
    <property type="component" value="Segment"/>
</dbReference>
<feature type="domain" description="3'-5' exoribonuclease Rv2179c-like" evidence="1">
    <location>
        <begin position="3"/>
        <end position="191"/>
    </location>
</feature>
<dbReference type="SUPFAM" id="SSF53098">
    <property type="entry name" value="Ribonuclease H-like"/>
    <property type="match status" value="1"/>
</dbReference>
<dbReference type="InterPro" id="IPR036397">
    <property type="entry name" value="RNaseH_sf"/>
</dbReference>
<protein>
    <submittedName>
        <fullName evidence="2">Exonuclease A</fullName>
    </submittedName>
</protein>
<dbReference type="RefSeq" id="YP_009856008.1">
    <property type="nucleotide sequence ID" value="NC_048849.1"/>
</dbReference>
<evidence type="ECO:0000313" key="3">
    <source>
        <dbReference type="Proteomes" id="UP000465071"/>
    </source>
</evidence>
<dbReference type="InterPro" id="IPR033390">
    <property type="entry name" value="Rv2179c-like"/>
</dbReference>
<keyword evidence="3" id="KW-1185">Reference proteome</keyword>
<dbReference type="Pfam" id="PF16473">
    <property type="entry name" value="Rv2179c-like"/>
    <property type="match status" value="1"/>
</dbReference>
<dbReference type="GeneID" id="55626750"/>
<evidence type="ECO:0000259" key="1">
    <source>
        <dbReference type="Pfam" id="PF16473"/>
    </source>
</evidence>
<accession>A0A6B9Y1I1</accession>
<gene>
    <name evidence="2" type="primary">dexA</name>
    <name evidence="2" type="ORF">CPT_CIP9_118</name>
</gene>
<sequence length="228" mass="25872">MKDIIIDFETFGNVSKAAVIDLAVIAFDPDPSKVESFDTLVNRGKRIKFKLAEQKGQRLFGKSTVKWWKEQSAEARANLAPTEDDVSTLEGIKQFLDYCRENDVDPWKSQAWCRGMSFDFPILVDLIRDLYRVDGVAEEDIDTFHQEPVKFWNQRDIRTAIEAYAMVRGLSTTPMVQGTLDGFVAHDSVHDCAKDILMLKFAQRYAMGLDECPEGDNVDPRSLPVSRG</sequence>
<dbReference type="Gene3D" id="3.30.420.10">
    <property type="entry name" value="Ribonuclease H-like superfamily/Ribonuclease H"/>
    <property type="match status" value="1"/>
</dbReference>